<evidence type="ECO:0000259" key="4">
    <source>
        <dbReference type="PROSITE" id="PS50932"/>
    </source>
</evidence>
<accession>A0A1B2DIS6</accession>
<dbReference type="CDD" id="cd01544">
    <property type="entry name" value="PBP1_GalR"/>
    <property type="match status" value="1"/>
</dbReference>
<keyword evidence="1" id="KW-0805">Transcription regulation</keyword>
<name>A0A1B2DIS6_9BACL</name>
<evidence type="ECO:0000256" key="3">
    <source>
        <dbReference type="ARBA" id="ARBA00023163"/>
    </source>
</evidence>
<proteinExistence type="predicted"/>
<dbReference type="PANTHER" id="PTHR30146">
    <property type="entry name" value="LACI-RELATED TRANSCRIPTIONAL REPRESSOR"/>
    <property type="match status" value="1"/>
</dbReference>
<dbReference type="InterPro" id="IPR000843">
    <property type="entry name" value="HTH_LacI"/>
</dbReference>
<gene>
    <name evidence="5" type="ORF">BBD42_14790</name>
</gene>
<dbReference type="SUPFAM" id="SSF53822">
    <property type="entry name" value="Periplasmic binding protein-like I"/>
    <property type="match status" value="1"/>
</dbReference>
<protein>
    <submittedName>
        <fullName evidence="5">Transcriptional regulator</fullName>
    </submittedName>
</protein>
<keyword evidence="2" id="KW-0238">DNA-binding</keyword>
<dbReference type="PROSITE" id="PS50932">
    <property type="entry name" value="HTH_LACI_2"/>
    <property type="match status" value="1"/>
</dbReference>
<dbReference type="AlphaFoldDB" id="A0A1B2DIS6"/>
<dbReference type="Pfam" id="PF00356">
    <property type="entry name" value="LacI"/>
    <property type="match status" value="1"/>
</dbReference>
<dbReference type="SMART" id="SM00354">
    <property type="entry name" value="HTH_LACI"/>
    <property type="match status" value="1"/>
</dbReference>
<organism evidence="5">
    <name type="scientific">Paenibacillus sp. BIHB 4019</name>
    <dbReference type="NCBI Taxonomy" id="1870819"/>
    <lineage>
        <taxon>Bacteria</taxon>
        <taxon>Bacillati</taxon>
        <taxon>Bacillota</taxon>
        <taxon>Bacilli</taxon>
        <taxon>Bacillales</taxon>
        <taxon>Paenibacillaceae</taxon>
        <taxon>Paenibacillus</taxon>
    </lineage>
</organism>
<dbReference type="Gene3D" id="1.10.260.40">
    <property type="entry name" value="lambda repressor-like DNA-binding domains"/>
    <property type="match status" value="1"/>
</dbReference>
<dbReference type="Pfam" id="PF13377">
    <property type="entry name" value="Peripla_BP_3"/>
    <property type="match status" value="1"/>
</dbReference>
<dbReference type="GO" id="GO:0003700">
    <property type="term" value="F:DNA-binding transcription factor activity"/>
    <property type="evidence" value="ECO:0007669"/>
    <property type="project" value="TreeGrafter"/>
</dbReference>
<keyword evidence="3" id="KW-0804">Transcription</keyword>
<evidence type="ECO:0000313" key="5">
    <source>
        <dbReference type="EMBL" id="ANY67601.1"/>
    </source>
</evidence>
<dbReference type="CDD" id="cd01392">
    <property type="entry name" value="HTH_LacI"/>
    <property type="match status" value="1"/>
</dbReference>
<reference evidence="5" key="1">
    <citation type="submission" date="2016-08" db="EMBL/GenBank/DDBJ databases">
        <title>Complete Genome Seqeunce of Paenibacillus sp. BIHB 4019 from tea rhizoplane.</title>
        <authorList>
            <person name="Thakur R."/>
            <person name="Swarnkar M.K."/>
            <person name="Gulati A."/>
        </authorList>
    </citation>
    <scope>NUCLEOTIDE SEQUENCE [LARGE SCALE GENOMIC DNA]</scope>
    <source>
        <strain evidence="5">BIHB4019</strain>
    </source>
</reference>
<dbReference type="SUPFAM" id="SSF47413">
    <property type="entry name" value="lambda repressor-like DNA-binding domains"/>
    <property type="match status" value="1"/>
</dbReference>
<dbReference type="InterPro" id="IPR046335">
    <property type="entry name" value="LacI/GalR-like_sensor"/>
</dbReference>
<dbReference type="GO" id="GO:0000976">
    <property type="term" value="F:transcription cis-regulatory region binding"/>
    <property type="evidence" value="ECO:0007669"/>
    <property type="project" value="TreeGrafter"/>
</dbReference>
<feature type="domain" description="HTH lacI-type" evidence="4">
    <location>
        <begin position="2"/>
        <end position="57"/>
    </location>
</feature>
<dbReference type="InterPro" id="IPR010982">
    <property type="entry name" value="Lambda_DNA-bd_dom_sf"/>
</dbReference>
<dbReference type="PROSITE" id="PS00356">
    <property type="entry name" value="HTH_LACI_1"/>
    <property type="match status" value="1"/>
</dbReference>
<evidence type="ECO:0000256" key="2">
    <source>
        <dbReference type="ARBA" id="ARBA00023125"/>
    </source>
</evidence>
<dbReference type="PANTHER" id="PTHR30146:SF149">
    <property type="entry name" value="HTH-TYPE TRANSCRIPTIONAL REGULATOR EBGR"/>
    <property type="match status" value="1"/>
</dbReference>
<dbReference type="InterPro" id="IPR028082">
    <property type="entry name" value="Peripla_BP_I"/>
</dbReference>
<evidence type="ECO:0000256" key="1">
    <source>
        <dbReference type="ARBA" id="ARBA00023015"/>
    </source>
</evidence>
<dbReference type="RefSeq" id="WP_099518786.1">
    <property type="nucleotide sequence ID" value="NZ_CP016808.1"/>
</dbReference>
<dbReference type="EMBL" id="CP016808">
    <property type="protein sequence ID" value="ANY67601.1"/>
    <property type="molecule type" value="Genomic_DNA"/>
</dbReference>
<sequence length="337" mass="37524">MATIKEIAAMAEVSAATVSRVLNNDMTLAVGEETRARIFAIAEKLQYKPSRLKRLKQESQRSQLQVGLLLSFTLEHEDIDPYFLSIRRGIERRCEELGIAIVKVWRIGGAMEPHPQLDGLIVVGGVAERDVRMLYEGDKVVMIDHLGKLRHYDTVNLNFEQAVEDVMEHLLELGHSRIGYIGGGVDQAADEPRRKHMQHLLESHGILRKDWVLAGEWTTGSGYELMNGLLGLEERPTACFVGSDPMAIGALRALHEHGVEVPEQMAIVGFDDIEVSAFVQPPLTSVKAYTEQMGKTAVQLLLERIEGREVPLHVMMNTTLMARESSGTTGHNKEANE</sequence>
<dbReference type="Gene3D" id="3.40.50.2300">
    <property type="match status" value="2"/>
</dbReference>